<dbReference type="CDD" id="cd14688">
    <property type="entry name" value="bZIP_YAP"/>
    <property type="match status" value="1"/>
</dbReference>
<dbReference type="InterPro" id="IPR004827">
    <property type="entry name" value="bZIP"/>
</dbReference>
<evidence type="ECO:0000313" key="8">
    <source>
        <dbReference type="EMBL" id="SCV01441.1"/>
    </source>
</evidence>
<accession>A0A1G4KB87</accession>
<evidence type="ECO:0000313" key="9">
    <source>
        <dbReference type="Proteomes" id="UP000191144"/>
    </source>
</evidence>
<protein>
    <submittedName>
        <fullName evidence="8">LAME_0G16248g1_1</fullName>
    </submittedName>
</protein>
<evidence type="ECO:0000256" key="4">
    <source>
        <dbReference type="ARBA" id="ARBA00023242"/>
    </source>
</evidence>
<feature type="region of interest" description="Disordered" evidence="6">
    <location>
        <begin position="86"/>
        <end position="126"/>
    </location>
</feature>
<keyword evidence="9" id="KW-1185">Reference proteome</keyword>
<reference evidence="9" key="1">
    <citation type="submission" date="2016-03" db="EMBL/GenBank/DDBJ databases">
        <authorList>
            <person name="Devillers Hugo."/>
        </authorList>
    </citation>
    <scope>NUCLEOTIDE SEQUENCE [LARGE SCALE GENOMIC DNA]</scope>
</reference>
<dbReference type="EMBL" id="LT598484">
    <property type="protein sequence ID" value="SCV01441.1"/>
    <property type="molecule type" value="Genomic_DNA"/>
</dbReference>
<keyword evidence="5" id="KW-0175">Coiled coil</keyword>
<dbReference type="SMART" id="SM00338">
    <property type="entry name" value="BRLZ"/>
    <property type="match status" value="1"/>
</dbReference>
<dbReference type="Proteomes" id="UP000191144">
    <property type="component" value="Chromosome G"/>
</dbReference>
<dbReference type="PROSITE" id="PS50217">
    <property type="entry name" value="BZIP"/>
    <property type="match status" value="1"/>
</dbReference>
<dbReference type="SUPFAM" id="SSF57959">
    <property type="entry name" value="Leucine zipper domain"/>
    <property type="match status" value="1"/>
</dbReference>
<dbReference type="GO" id="GO:0001228">
    <property type="term" value="F:DNA-binding transcription activator activity, RNA polymerase II-specific"/>
    <property type="evidence" value="ECO:0007669"/>
    <property type="project" value="TreeGrafter"/>
</dbReference>
<dbReference type="GO" id="GO:0000976">
    <property type="term" value="F:transcription cis-regulatory region binding"/>
    <property type="evidence" value="ECO:0007669"/>
    <property type="project" value="InterPro"/>
</dbReference>
<dbReference type="PANTHER" id="PTHR40621:SF8">
    <property type="entry name" value="AP-1-LIKE TRANSCRIPTION FACTOR YAP3"/>
    <property type="match status" value="1"/>
</dbReference>
<organism evidence="8 9">
    <name type="scientific">Lachancea meyersii CBS 8951</name>
    <dbReference type="NCBI Taxonomy" id="1266667"/>
    <lineage>
        <taxon>Eukaryota</taxon>
        <taxon>Fungi</taxon>
        <taxon>Dikarya</taxon>
        <taxon>Ascomycota</taxon>
        <taxon>Saccharomycotina</taxon>
        <taxon>Saccharomycetes</taxon>
        <taxon>Saccharomycetales</taxon>
        <taxon>Saccharomycetaceae</taxon>
        <taxon>Lachancea</taxon>
    </lineage>
</organism>
<evidence type="ECO:0000259" key="7">
    <source>
        <dbReference type="PROSITE" id="PS50217"/>
    </source>
</evidence>
<evidence type="ECO:0000256" key="5">
    <source>
        <dbReference type="SAM" id="Coils"/>
    </source>
</evidence>
<keyword evidence="2" id="KW-0805">Transcription regulation</keyword>
<feature type="coiled-coil region" evidence="5">
    <location>
        <begin position="147"/>
        <end position="188"/>
    </location>
</feature>
<dbReference type="PROSITE" id="PS00036">
    <property type="entry name" value="BZIP_BASIC"/>
    <property type="match status" value="1"/>
</dbReference>
<feature type="domain" description="BZIP" evidence="7">
    <location>
        <begin position="134"/>
        <end position="192"/>
    </location>
</feature>
<comment type="subcellular location">
    <subcellularLocation>
        <location evidence="1">Nucleus</location>
    </subcellularLocation>
</comment>
<gene>
    <name evidence="8" type="ORF">LAME_0G16248G</name>
</gene>
<keyword evidence="4" id="KW-0539">Nucleus</keyword>
<dbReference type="AlphaFoldDB" id="A0A1G4KB87"/>
<evidence type="ECO:0000256" key="2">
    <source>
        <dbReference type="ARBA" id="ARBA00023015"/>
    </source>
</evidence>
<sequence>MSVDCPPDKVLCELVAKDHDFSRSNGPYQFENLIDNSSNFGRNGAGYNSQFQDHAKPEEVLLDGLHLGQPVFAELGDWSVHNPSSVTPPLLHSPEDSHESASSRGLNKPVRERDGYEQNSLPEEALSEQEILARKKAQNRAAQKAFRERKEARLKELETKLSSSERDRQALLKELEDLKKHNLEITTENRLLRSKTESNSAQSVRAEPAKYHFPSQREFIRATSGDHSIDSLDELASTSYERGGEKLLTLPATWEYLHELSKNNEFDVYSVMENLRGQEVCHGYGPAYRQDVVDNIVRHCA</sequence>
<dbReference type="GO" id="GO:0090575">
    <property type="term" value="C:RNA polymerase II transcription regulator complex"/>
    <property type="evidence" value="ECO:0007669"/>
    <property type="project" value="TreeGrafter"/>
</dbReference>
<dbReference type="Pfam" id="PF00170">
    <property type="entry name" value="bZIP_1"/>
    <property type="match status" value="1"/>
</dbReference>
<evidence type="ECO:0000256" key="1">
    <source>
        <dbReference type="ARBA" id="ARBA00004123"/>
    </source>
</evidence>
<name>A0A1G4KB87_9SACH</name>
<dbReference type="PANTHER" id="PTHR40621">
    <property type="entry name" value="TRANSCRIPTION FACTOR KAPC-RELATED"/>
    <property type="match status" value="1"/>
</dbReference>
<keyword evidence="3" id="KW-0804">Transcription</keyword>
<evidence type="ECO:0000256" key="6">
    <source>
        <dbReference type="SAM" id="MobiDB-lite"/>
    </source>
</evidence>
<dbReference type="InterPro" id="IPR046347">
    <property type="entry name" value="bZIP_sf"/>
</dbReference>
<proteinExistence type="predicted"/>
<dbReference type="Gene3D" id="1.20.5.170">
    <property type="match status" value="1"/>
</dbReference>
<evidence type="ECO:0000256" key="3">
    <source>
        <dbReference type="ARBA" id="ARBA00023163"/>
    </source>
</evidence>
<dbReference type="InterPro" id="IPR050936">
    <property type="entry name" value="AP-1-like"/>
</dbReference>
<dbReference type="OrthoDB" id="4940293at2759"/>
<dbReference type="Gene3D" id="1.10.238.100">
    <property type="entry name" value="YAP1 redox domain. Chain B"/>
    <property type="match status" value="1"/>
</dbReference>